<dbReference type="EMBL" id="ML179154">
    <property type="protein sequence ID" value="THU97525.1"/>
    <property type="molecule type" value="Genomic_DNA"/>
</dbReference>
<evidence type="ECO:0000256" key="2">
    <source>
        <dbReference type="SAM" id="Phobius"/>
    </source>
</evidence>
<name>A0A4V4HG58_DENBC</name>
<accession>A0A4V4HG58</accession>
<dbReference type="Proteomes" id="UP000297245">
    <property type="component" value="Unassembled WGS sequence"/>
</dbReference>
<reference evidence="3 4" key="1">
    <citation type="journal article" date="2019" name="Nat. Ecol. Evol.">
        <title>Megaphylogeny resolves global patterns of mushroom evolution.</title>
        <authorList>
            <person name="Varga T."/>
            <person name="Krizsan K."/>
            <person name="Foldi C."/>
            <person name="Dima B."/>
            <person name="Sanchez-Garcia M."/>
            <person name="Sanchez-Ramirez S."/>
            <person name="Szollosi G.J."/>
            <person name="Szarkandi J.G."/>
            <person name="Papp V."/>
            <person name="Albert L."/>
            <person name="Andreopoulos W."/>
            <person name="Angelini C."/>
            <person name="Antonin V."/>
            <person name="Barry K.W."/>
            <person name="Bougher N.L."/>
            <person name="Buchanan P."/>
            <person name="Buyck B."/>
            <person name="Bense V."/>
            <person name="Catcheside P."/>
            <person name="Chovatia M."/>
            <person name="Cooper J."/>
            <person name="Damon W."/>
            <person name="Desjardin D."/>
            <person name="Finy P."/>
            <person name="Geml J."/>
            <person name="Haridas S."/>
            <person name="Hughes K."/>
            <person name="Justo A."/>
            <person name="Karasinski D."/>
            <person name="Kautmanova I."/>
            <person name="Kiss B."/>
            <person name="Kocsube S."/>
            <person name="Kotiranta H."/>
            <person name="LaButti K.M."/>
            <person name="Lechner B.E."/>
            <person name="Liimatainen K."/>
            <person name="Lipzen A."/>
            <person name="Lukacs Z."/>
            <person name="Mihaltcheva S."/>
            <person name="Morgado L.N."/>
            <person name="Niskanen T."/>
            <person name="Noordeloos M.E."/>
            <person name="Ohm R.A."/>
            <person name="Ortiz-Santana B."/>
            <person name="Ovrebo C."/>
            <person name="Racz N."/>
            <person name="Riley R."/>
            <person name="Savchenko A."/>
            <person name="Shiryaev A."/>
            <person name="Soop K."/>
            <person name="Spirin V."/>
            <person name="Szebenyi C."/>
            <person name="Tomsovsky M."/>
            <person name="Tulloss R.E."/>
            <person name="Uehling J."/>
            <person name="Grigoriev I.V."/>
            <person name="Vagvolgyi C."/>
            <person name="Papp T."/>
            <person name="Martin F.M."/>
            <person name="Miettinen O."/>
            <person name="Hibbett D.S."/>
            <person name="Nagy L.G."/>
        </authorList>
    </citation>
    <scope>NUCLEOTIDE SEQUENCE [LARGE SCALE GENOMIC DNA]</scope>
    <source>
        <strain evidence="3 4">CBS 962.96</strain>
    </source>
</reference>
<dbReference type="AlphaFoldDB" id="A0A4V4HG58"/>
<keyword evidence="2" id="KW-0812">Transmembrane</keyword>
<dbReference type="OrthoDB" id="2756615at2759"/>
<organism evidence="3 4">
    <name type="scientific">Dendrothele bispora (strain CBS 962.96)</name>
    <dbReference type="NCBI Taxonomy" id="1314807"/>
    <lineage>
        <taxon>Eukaryota</taxon>
        <taxon>Fungi</taxon>
        <taxon>Dikarya</taxon>
        <taxon>Basidiomycota</taxon>
        <taxon>Agaricomycotina</taxon>
        <taxon>Agaricomycetes</taxon>
        <taxon>Agaricomycetidae</taxon>
        <taxon>Agaricales</taxon>
        <taxon>Agaricales incertae sedis</taxon>
        <taxon>Dendrothele</taxon>
    </lineage>
</organism>
<feature type="region of interest" description="Disordered" evidence="1">
    <location>
        <begin position="215"/>
        <end position="246"/>
    </location>
</feature>
<proteinExistence type="predicted"/>
<evidence type="ECO:0000256" key="1">
    <source>
        <dbReference type="SAM" id="MobiDB-lite"/>
    </source>
</evidence>
<keyword evidence="4" id="KW-1185">Reference proteome</keyword>
<dbReference type="Gene3D" id="2.60.120.260">
    <property type="entry name" value="Galactose-binding domain-like"/>
    <property type="match status" value="1"/>
</dbReference>
<gene>
    <name evidence="3" type="ORF">K435DRAFT_857557</name>
</gene>
<feature type="transmembrane region" description="Helical" evidence="2">
    <location>
        <begin position="247"/>
        <end position="270"/>
    </location>
</feature>
<protein>
    <submittedName>
        <fullName evidence="3">Uncharacterized protein</fullName>
    </submittedName>
</protein>
<sequence length="403" mass="44388">MELYGFTTPGNLNASFLPPDLSDPFRGKQLENRSGGVFYNWTNDSKLIVQFGQYWLFDYAVAGVAEFEDLHDQTIIVDDSNTEIQWGADARPHGNGTHESDKVGDYFIFQFQGTSILVAGIAPKNRTNEVPGINDDFHLKLNFTLDGYSQSKVFTNEIVLVGGGGLPHFPYFQNNTLAEGNHTLIMTVDDVSGNASVIIDYLTYKPSFPTLKDKPTFSPINLSNDSTPSPDPPPSPPAGSTRSNTGIIAGSVGGGVALLSLIALSIWLLYKKKQQTHQLDQRRFMAPSITSTQTTSDLVAEPFLFQNPTHPSPRKDTLSLQIPSLPLAQSGTPSPPQHAQLHWQREGLEETLQNLESQSGNTRSSDQSLVTQGQLREMLARVDALTREMAMGRYVDPPEYDSR</sequence>
<evidence type="ECO:0000313" key="3">
    <source>
        <dbReference type="EMBL" id="THU97525.1"/>
    </source>
</evidence>
<keyword evidence="2" id="KW-1133">Transmembrane helix</keyword>
<keyword evidence="2" id="KW-0472">Membrane</keyword>
<evidence type="ECO:0000313" key="4">
    <source>
        <dbReference type="Proteomes" id="UP000297245"/>
    </source>
</evidence>